<organism evidence="4 5">
    <name type="scientific">Gordonia hydrophobica</name>
    <dbReference type="NCBI Taxonomy" id="40516"/>
    <lineage>
        <taxon>Bacteria</taxon>
        <taxon>Bacillati</taxon>
        <taxon>Actinomycetota</taxon>
        <taxon>Actinomycetes</taxon>
        <taxon>Mycobacteriales</taxon>
        <taxon>Gordoniaceae</taxon>
        <taxon>Gordonia</taxon>
    </lineage>
</organism>
<dbReference type="PANTHER" id="PTHR30055:SF187">
    <property type="entry name" value="TRANSCRIPTIONAL REGULATORY PROTEIN"/>
    <property type="match status" value="1"/>
</dbReference>
<dbReference type="PANTHER" id="PTHR30055">
    <property type="entry name" value="HTH-TYPE TRANSCRIPTIONAL REGULATOR RUTR"/>
    <property type="match status" value="1"/>
</dbReference>
<accession>A0ABZ2U263</accession>
<dbReference type="Gene3D" id="1.10.357.10">
    <property type="entry name" value="Tetracycline Repressor, domain 2"/>
    <property type="match status" value="1"/>
</dbReference>
<reference evidence="4 5" key="1">
    <citation type="journal article" date="2023" name="Virus Evol.">
        <title>Computational host range prediction-The good, the bad, and the ugly.</title>
        <authorList>
            <person name="Howell A.A."/>
            <person name="Versoza C.J."/>
            <person name="Pfeifer S.P."/>
        </authorList>
    </citation>
    <scope>NUCLEOTIDE SEQUENCE [LARGE SCALE GENOMIC DNA]</scope>
    <source>
        <strain evidence="4 5">1610/1b</strain>
    </source>
</reference>
<dbReference type="InterPro" id="IPR009057">
    <property type="entry name" value="Homeodomain-like_sf"/>
</dbReference>
<dbReference type="InterPro" id="IPR050109">
    <property type="entry name" value="HTH-type_TetR-like_transc_reg"/>
</dbReference>
<keyword evidence="5" id="KW-1185">Reference proteome</keyword>
<feature type="domain" description="HTH tetR-type" evidence="3">
    <location>
        <begin position="1"/>
        <end position="59"/>
    </location>
</feature>
<dbReference type="InterPro" id="IPR001647">
    <property type="entry name" value="HTH_TetR"/>
</dbReference>
<name>A0ABZ2U263_9ACTN</name>
<gene>
    <name evidence="4" type="ORF">RVF87_00860</name>
</gene>
<dbReference type="PROSITE" id="PS50977">
    <property type="entry name" value="HTH_TETR_2"/>
    <property type="match status" value="1"/>
</dbReference>
<evidence type="ECO:0000256" key="1">
    <source>
        <dbReference type="ARBA" id="ARBA00023125"/>
    </source>
</evidence>
<dbReference type="SUPFAM" id="SSF46689">
    <property type="entry name" value="Homeodomain-like"/>
    <property type="match status" value="1"/>
</dbReference>
<protein>
    <submittedName>
        <fullName evidence="4">Helix-turn-helix domain-containing protein</fullName>
    </submittedName>
</protein>
<sequence length="184" mass="20163">MRARLLDAMAECLSERGYRATTIADVVRVARTSKRSFYDEFSDKEQCYLELMAAVNVRMLAAIEHAVDPTVPWRDQVEQAVRAYLDVCDTNPGTTCSWVRELPALGASAREVQSASLEAFIVLMARLTSTEQFRDAGISPMPREVAVIVWGGIRELAVSSIESGRPLRSFESAMIAACSALAGA</sequence>
<proteinExistence type="predicted"/>
<evidence type="ECO:0000313" key="4">
    <source>
        <dbReference type="EMBL" id="WYY07672.1"/>
    </source>
</evidence>
<dbReference type="Pfam" id="PF00440">
    <property type="entry name" value="TetR_N"/>
    <property type="match status" value="1"/>
</dbReference>
<dbReference type="EMBL" id="CP136137">
    <property type="protein sequence ID" value="WYY07672.1"/>
    <property type="molecule type" value="Genomic_DNA"/>
</dbReference>
<evidence type="ECO:0000313" key="5">
    <source>
        <dbReference type="Proteomes" id="UP001479933"/>
    </source>
</evidence>
<evidence type="ECO:0000256" key="2">
    <source>
        <dbReference type="PROSITE-ProRule" id="PRU00335"/>
    </source>
</evidence>
<dbReference type="RefSeq" id="WP_244885344.1">
    <property type="nucleotide sequence ID" value="NZ_CP136137.1"/>
</dbReference>
<keyword evidence="1 2" id="KW-0238">DNA-binding</keyword>
<feature type="DNA-binding region" description="H-T-H motif" evidence="2">
    <location>
        <begin position="22"/>
        <end position="41"/>
    </location>
</feature>
<dbReference type="Proteomes" id="UP001479933">
    <property type="component" value="Chromosome"/>
</dbReference>
<evidence type="ECO:0000259" key="3">
    <source>
        <dbReference type="PROSITE" id="PS50977"/>
    </source>
</evidence>